<accession>W0LF27</accession>
<gene>
    <name evidence="6" type="ORF">Z042_24815</name>
</gene>
<evidence type="ECO:0000256" key="5">
    <source>
        <dbReference type="SAM" id="SignalP"/>
    </source>
</evidence>
<dbReference type="CDD" id="cd00342">
    <property type="entry name" value="gram_neg_porins"/>
    <property type="match status" value="1"/>
</dbReference>
<dbReference type="RefSeq" id="WP_024910662.1">
    <property type="nucleotide sequence ID" value="NZ_CP007044.2"/>
</dbReference>
<dbReference type="PATRIC" id="fig|1441930.4.peg.4914"/>
<dbReference type="EMBL" id="CP007044">
    <property type="protein sequence ID" value="AHG22468.1"/>
    <property type="molecule type" value="Genomic_DNA"/>
</dbReference>
<dbReference type="InterPro" id="IPR050298">
    <property type="entry name" value="Gram-neg_bact_OMP"/>
</dbReference>
<dbReference type="PANTHER" id="PTHR34501">
    <property type="entry name" value="PROTEIN YDDL-RELATED"/>
    <property type="match status" value="1"/>
</dbReference>
<evidence type="ECO:0000256" key="4">
    <source>
        <dbReference type="ARBA" id="ARBA00023136"/>
    </source>
</evidence>
<dbReference type="InterPro" id="IPR023614">
    <property type="entry name" value="Porin_dom_sf"/>
</dbReference>
<comment type="similarity">
    <text evidence="2">Belongs to the Gram-negative porin family.</text>
</comment>
<dbReference type="KEGG" id="sfo:Z042_24815"/>
<dbReference type="OrthoDB" id="5582772at2"/>
<protein>
    <recommendedName>
        <fullName evidence="8">Porin</fullName>
    </recommendedName>
</protein>
<dbReference type="PRINTS" id="PR00182">
    <property type="entry name" value="ECOLNEIPORIN"/>
</dbReference>
<reference evidence="6 7" key="1">
    <citation type="submission" date="2014-01" db="EMBL/GenBank/DDBJ databases">
        <title>Isolation of Serratia multitudinisentens RB-25 from Ex-Landfill site.</title>
        <authorList>
            <person name="Robson E.H.J."/>
        </authorList>
    </citation>
    <scope>NUCLEOTIDE SEQUENCE [LARGE SCALE GENOMIC DNA]</scope>
    <source>
        <strain evidence="6 7">RB-25</strain>
    </source>
</reference>
<dbReference type="Proteomes" id="UP000019030">
    <property type="component" value="Chromosome"/>
</dbReference>
<evidence type="ECO:0000313" key="7">
    <source>
        <dbReference type="Proteomes" id="UP000019030"/>
    </source>
</evidence>
<dbReference type="InterPro" id="IPR033900">
    <property type="entry name" value="Gram_neg_porin_domain"/>
</dbReference>
<name>W0LF27_9GAMM</name>
<dbReference type="GO" id="GO:0034220">
    <property type="term" value="P:monoatomic ion transmembrane transport"/>
    <property type="evidence" value="ECO:0007669"/>
    <property type="project" value="InterPro"/>
</dbReference>
<evidence type="ECO:0000256" key="2">
    <source>
        <dbReference type="ARBA" id="ARBA00007539"/>
    </source>
</evidence>
<dbReference type="Gene3D" id="2.40.160.10">
    <property type="entry name" value="Porin"/>
    <property type="match status" value="1"/>
</dbReference>
<evidence type="ECO:0000256" key="3">
    <source>
        <dbReference type="ARBA" id="ARBA00022729"/>
    </source>
</evidence>
<dbReference type="Pfam" id="PF00267">
    <property type="entry name" value="Porin_1"/>
    <property type="match status" value="1"/>
</dbReference>
<dbReference type="PANTHER" id="PTHR34501:SF2">
    <property type="entry name" value="OUTER MEMBRANE PORIN F-RELATED"/>
    <property type="match status" value="1"/>
</dbReference>
<dbReference type="STRING" id="1441930.Z042_24815"/>
<feature type="signal peptide" evidence="5">
    <location>
        <begin position="1"/>
        <end position="19"/>
    </location>
</feature>
<reference evidence="6 7" key="2">
    <citation type="submission" date="2015-03" db="EMBL/GenBank/DDBJ databases">
        <authorList>
            <person name="Chan K.-G."/>
        </authorList>
    </citation>
    <scope>NUCLEOTIDE SEQUENCE [LARGE SCALE GENOMIC DNA]</scope>
    <source>
        <strain evidence="6 7">RB-25</strain>
    </source>
</reference>
<comment type="subcellular location">
    <subcellularLocation>
        <location evidence="1">Cell outer membrane</location>
        <topology evidence="1">Multi-pass membrane protein</topology>
    </subcellularLocation>
</comment>
<dbReference type="InterPro" id="IPR001897">
    <property type="entry name" value="Porin_gammaproteobac"/>
</dbReference>
<keyword evidence="7" id="KW-1185">Reference proteome</keyword>
<proteinExistence type="inferred from homology"/>
<dbReference type="AlphaFoldDB" id="W0LF27"/>
<evidence type="ECO:0008006" key="8">
    <source>
        <dbReference type="Google" id="ProtNLM"/>
    </source>
</evidence>
<evidence type="ECO:0000313" key="6">
    <source>
        <dbReference type="EMBL" id="AHG22468.1"/>
    </source>
</evidence>
<dbReference type="PRINTS" id="PR00183">
    <property type="entry name" value="ECOLIPORIN"/>
</dbReference>
<dbReference type="SUPFAM" id="SSF56935">
    <property type="entry name" value="Porins"/>
    <property type="match status" value="1"/>
</dbReference>
<dbReference type="GO" id="GO:0009279">
    <property type="term" value="C:cell outer membrane"/>
    <property type="evidence" value="ECO:0007669"/>
    <property type="project" value="UniProtKB-SubCell"/>
</dbReference>
<organism evidence="6 7">
    <name type="scientific">Chania multitudinisentens RB-25</name>
    <dbReference type="NCBI Taxonomy" id="1441930"/>
    <lineage>
        <taxon>Bacteria</taxon>
        <taxon>Pseudomonadati</taxon>
        <taxon>Pseudomonadota</taxon>
        <taxon>Gammaproteobacteria</taxon>
        <taxon>Enterobacterales</taxon>
        <taxon>Yersiniaceae</taxon>
        <taxon>Chania</taxon>
    </lineage>
</organism>
<dbReference type="HOGENOM" id="CLU_058202_0_0_6"/>
<evidence type="ECO:0000256" key="1">
    <source>
        <dbReference type="ARBA" id="ARBA00004571"/>
    </source>
</evidence>
<feature type="chain" id="PRO_5004792490" description="Porin" evidence="5">
    <location>
        <begin position="20"/>
        <end position="357"/>
    </location>
</feature>
<sequence length="357" mass="39368">MLKNTTLMLMLLVCIPASAVEIYHKDANRLGVYGKIRASHLLSDNAKEDGDNTYIRFGLRGETQIAEHLIGYGNFQMQFQGSKYEGEEKNSWTRLGFAGISHDRAGSFDYGRNWGIMYDLGAWTDVLPEFGAATLFHTDNFMAQRATTLATYRNRDFFGLVDGLNLAVQFQGKNEGGRALNKQNGNGYGISATYNFDSGLSLGGVYTHSERTDEQKGYGRHVASGPYAESYIVSAKYSADGLYLAALYGETSNMTAFASSTNIANKTQALELVAKYRFNNGFEPSIGYLQSKGKDLSGYNTDNNLVQFINLGAMYYFNNTVAAYANYKINLLDANNFTSAAGLKTDNTLVLGLVYQL</sequence>
<dbReference type="GO" id="GO:0015288">
    <property type="term" value="F:porin activity"/>
    <property type="evidence" value="ECO:0007669"/>
    <property type="project" value="InterPro"/>
</dbReference>
<keyword evidence="4" id="KW-0472">Membrane</keyword>
<keyword evidence="3 5" id="KW-0732">Signal</keyword>
<dbReference type="eggNOG" id="COG3203">
    <property type="taxonomic scope" value="Bacteria"/>
</dbReference>
<dbReference type="InterPro" id="IPR001702">
    <property type="entry name" value="Porin_Gram-ve"/>
</dbReference>